<evidence type="ECO:0000313" key="3">
    <source>
        <dbReference type="Proteomes" id="UP000664132"/>
    </source>
</evidence>
<protein>
    <submittedName>
        <fullName evidence="2">Uncharacterized protein</fullName>
    </submittedName>
</protein>
<gene>
    <name evidence="2" type="ORF">IFR04_012478</name>
</gene>
<evidence type="ECO:0000313" key="2">
    <source>
        <dbReference type="EMBL" id="KAG4414378.1"/>
    </source>
</evidence>
<dbReference type="Proteomes" id="UP000664132">
    <property type="component" value="Unassembled WGS sequence"/>
</dbReference>
<dbReference type="AlphaFoldDB" id="A0A8H7T8U7"/>
<comment type="similarity">
    <text evidence="1">Belongs to the asaB hydroxylase/desaturase family.</text>
</comment>
<keyword evidence="3" id="KW-1185">Reference proteome</keyword>
<organism evidence="2 3">
    <name type="scientific">Cadophora malorum</name>
    <dbReference type="NCBI Taxonomy" id="108018"/>
    <lineage>
        <taxon>Eukaryota</taxon>
        <taxon>Fungi</taxon>
        <taxon>Dikarya</taxon>
        <taxon>Ascomycota</taxon>
        <taxon>Pezizomycotina</taxon>
        <taxon>Leotiomycetes</taxon>
        <taxon>Helotiales</taxon>
        <taxon>Ploettnerulaceae</taxon>
        <taxon>Cadophora</taxon>
    </lineage>
</organism>
<comment type="caution">
    <text evidence="2">The sequence shown here is derived from an EMBL/GenBank/DDBJ whole genome shotgun (WGS) entry which is preliminary data.</text>
</comment>
<dbReference type="GO" id="GO:0016491">
    <property type="term" value="F:oxidoreductase activity"/>
    <property type="evidence" value="ECO:0007669"/>
    <property type="project" value="InterPro"/>
</dbReference>
<dbReference type="PANTHER" id="PTHR34598:SF3">
    <property type="entry name" value="OXIDOREDUCTASE AN1597"/>
    <property type="match status" value="1"/>
</dbReference>
<dbReference type="NCBIfam" id="NF041278">
    <property type="entry name" value="CmcJ_NvfI_EfuI"/>
    <property type="match status" value="1"/>
</dbReference>
<accession>A0A8H7T8U7</accession>
<evidence type="ECO:0000256" key="1">
    <source>
        <dbReference type="ARBA" id="ARBA00023604"/>
    </source>
</evidence>
<proteinExistence type="inferred from homology"/>
<name>A0A8H7T8U7_9HELO</name>
<dbReference type="EMBL" id="JAFJYH010000267">
    <property type="protein sequence ID" value="KAG4414378.1"/>
    <property type="molecule type" value="Genomic_DNA"/>
</dbReference>
<dbReference type="OrthoDB" id="412788at2759"/>
<dbReference type="InterPro" id="IPR044053">
    <property type="entry name" value="AsaB-like"/>
</dbReference>
<sequence length="320" mass="36111">MAATVLQSRTTSGTLGVWGGTKDDQPGYIDYASGATNVKSPRDIKIVAHDMRSMERAPTLLKNGYQLVNIPTTVTTEQFLDGNTPEGKEYIQDVYFKECEKIIQDVSQGPAVIIPASFRIRQESEQQKKLGEASSRYSPRPVAHLDRDATTFITVLKETVGDERAAELLSKYKHWAQVNVWRPIGTKATKWPLCFMNHDRIPDWDFNTHTGRIYSRNDPRVADRGEKVYDCMAKLDSRYDYHYVSNLAPEECLVFCSFDSDPKLAVPHSVQFDDSRDIHAQPFMSKFAKGSIEGARALLLGLHASFSEEKISCFATEPIY</sequence>
<reference evidence="2" key="1">
    <citation type="submission" date="2021-02" db="EMBL/GenBank/DDBJ databases">
        <title>Genome sequence Cadophora malorum strain M34.</title>
        <authorList>
            <person name="Stefanovic E."/>
            <person name="Vu D."/>
            <person name="Scully C."/>
            <person name="Dijksterhuis J."/>
            <person name="Roader J."/>
            <person name="Houbraken J."/>
        </authorList>
    </citation>
    <scope>NUCLEOTIDE SEQUENCE</scope>
    <source>
        <strain evidence="2">M34</strain>
    </source>
</reference>
<dbReference type="PANTHER" id="PTHR34598">
    <property type="entry name" value="BLL6449 PROTEIN"/>
    <property type="match status" value="1"/>
</dbReference>